<evidence type="ECO:0000256" key="2">
    <source>
        <dbReference type="SAM" id="SignalP"/>
    </source>
</evidence>
<keyword evidence="4" id="KW-1185">Reference proteome</keyword>
<comment type="caution">
    <text evidence="3">The sequence shown here is derived from an EMBL/GenBank/DDBJ whole genome shotgun (WGS) entry which is preliminary data.</text>
</comment>
<protein>
    <submittedName>
        <fullName evidence="3">Uncharacterized protein</fullName>
    </submittedName>
</protein>
<feature type="signal peptide" evidence="2">
    <location>
        <begin position="1"/>
        <end position="32"/>
    </location>
</feature>
<evidence type="ECO:0000313" key="4">
    <source>
        <dbReference type="Proteomes" id="UP000298416"/>
    </source>
</evidence>
<accession>A0A8X8YU48</accession>
<gene>
    <name evidence="3" type="ORF">SASPL_157917</name>
</gene>
<feature type="chain" id="PRO_5036473652" evidence="2">
    <location>
        <begin position="33"/>
        <end position="102"/>
    </location>
</feature>
<dbReference type="EMBL" id="PNBA02001094">
    <property type="protein sequence ID" value="KAG6382409.1"/>
    <property type="molecule type" value="Genomic_DNA"/>
</dbReference>
<evidence type="ECO:0000313" key="3">
    <source>
        <dbReference type="EMBL" id="KAG6382409.1"/>
    </source>
</evidence>
<feature type="region of interest" description="Disordered" evidence="1">
    <location>
        <begin position="83"/>
        <end position="102"/>
    </location>
</feature>
<sequence length="102" mass="11356">MSGIKRNSSRVASLLVWISVLIAVSSLRGVWCQVMFNSRSISSASIRKKAAEVGARVDALHSTNRHPMKPSWFQEEIDLNKQPEPEPAEPATCNFAESNVRF</sequence>
<proteinExistence type="predicted"/>
<dbReference type="AlphaFoldDB" id="A0A8X8YU48"/>
<organism evidence="3">
    <name type="scientific">Salvia splendens</name>
    <name type="common">Scarlet sage</name>
    <dbReference type="NCBI Taxonomy" id="180675"/>
    <lineage>
        <taxon>Eukaryota</taxon>
        <taxon>Viridiplantae</taxon>
        <taxon>Streptophyta</taxon>
        <taxon>Embryophyta</taxon>
        <taxon>Tracheophyta</taxon>
        <taxon>Spermatophyta</taxon>
        <taxon>Magnoliopsida</taxon>
        <taxon>eudicotyledons</taxon>
        <taxon>Gunneridae</taxon>
        <taxon>Pentapetalae</taxon>
        <taxon>asterids</taxon>
        <taxon>lamiids</taxon>
        <taxon>Lamiales</taxon>
        <taxon>Lamiaceae</taxon>
        <taxon>Nepetoideae</taxon>
        <taxon>Mentheae</taxon>
        <taxon>Salviinae</taxon>
        <taxon>Salvia</taxon>
        <taxon>Salvia subgen. Calosphace</taxon>
        <taxon>core Calosphace</taxon>
    </lineage>
</organism>
<reference evidence="3" key="2">
    <citation type="submission" date="2020-08" db="EMBL/GenBank/DDBJ databases">
        <title>Plant Genome Project.</title>
        <authorList>
            <person name="Zhang R.-G."/>
        </authorList>
    </citation>
    <scope>NUCLEOTIDE SEQUENCE</scope>
    <source>
        <strain evidence="3">Huo1</strain>
        <tissue evidence="3">Leaf</tissue>
    </source>
</reference>
<evidence type="ECO:0000256" key="1">
    <source>
        <dbReference type="SAM" id="MobiDB-lite"/>
    </source>
</evidence>
<name>A0A8X8YU48_SALSN</name>
<keyword evidence="2" id="KW-0732">Signal</keyword>
<dbReference type="Proteomes" id="UP000298416">
    <property type="component" value="Unassembled WGS sequence"/>
</dbReference>
<reference evidence="3" key="1">
    <citation type="submission" date="2018-01" db="EMBL/GenBank/DDBJ databases">
        <authorList>
            <person name="Mao J.F."/>
        </authorList>
    </citation>
    <scope>NUCLEOTIDE SEQUENCE</scope>
    <source>
        <strain evidence="3">Huo1</strain>
        <tissue evidence="3">Leaf</tissue>
    </source>
</reference>